<evidence type="ECO:0000313" key="5">
    <source>
        <dbReference type="Proteomes" id="UP000035199"/>
    </source>
</evidence>
<reference evidence="1 5" key="1">
    <citation type="journal article" date="2015" name="Genome Announc.">
        <title>Complete Genome Sequence of the Type Strain Corynebacterium mustelae DSM 45274, Isolated from Various Tissues of a Male Ferret with Lethal Sepsis.</title>
        <authorList>
            <person name="Ruckert C."/>
            <person name="Eimer J."/>
            <person name="Winkler A."/>
            <person name="Tauch A."/>
        </authorList>
    </citation>
    <scope>NUCLEOTIDE SEQUENCE [LARGE SCALE GENOMIC DNA]</scope>
    <source>
        <strain evidence="1 5">DSM 45274</strain>
    </source>
</reference>
<sequence length="88" mass="9936">MHGHNARVHYTVLTQHNLQPATTHTGSTRPQAPHGTTHVIPDTQQHTNTQKFLYTVIFYTAASHHDNPHPAHTQRMHHTTGAVMLHLD</sequence>
<name>A0A0G3GVS6_9CORY</name>
<dbReference type="EMBL" id="CP011542">
    <property type="protein sequence ID" value="AKK05264.1"/>
    <property type="molecule type" value="Genomic_DNA"/>
</dbReference>
<accession>A0A0G3GVS6</accession>
<protein>
    <submittedName>
        <fullName evidence="1">Uncharacterized protein</fullName>
    </submittedName>
</protein>
<dbReference type="KEGG" id="cmv:CMUST_04615"/>
<dbReference type="EMBL" id="CP011542">
    <property type="protein sequence ID" value="AKK06846.1"/>
    <property type="molecule type" value="Genomic_DNA"/>
</dbReference>
<dbReference type="Proteomes" id="UP000035199">
    <property type="component" value="Chromosome"/>
</dbReference>
<evidence type="ECO:0000313" key="4">
    <source>
        <dbReference type="EMBL" id="AKK07271.1"/>
    </source>
</evidence>
<reference evidence="5" key="2">
    <citation type="submission" date="2015-05" db="EMBL/GenBank/DDBJ databases">
        <title>Complete genome sequence of Corynebacterium mustelae DSM 45274, isolated from various tissues of a male ferret with lethal sepsis.</title>
        <authorList>
            <person name="Ruckert C."/>
            <person name="Albersmeier A."/>
            <person name="Winkler A."/>
            <person name="Tauch A."/>
        </authorList>
    </citation>
    <scope>NUCLEOTIDE SEQUENCE [LARGE SCALE GENOMIC DNA]</scope>
    <source>
        <strain evidence="5">DSM 45274</strain>
    </source>
</reference>
<dbReference type="EMBL" id="CP011542">
    <property type="protein sequence ID" value="AKK07271.1"/>
    <property type="molecule type" value="Genomic_DNA"/>
</dbReference>
<gene>
    <name evidence="1" type="ORF">CMUST_04615</name>
    <name evidence="2" type="ORF">CMUST_07655</name>
    <name evidence="3" type="ORF">CMUST_12720</name>
    <name evidence="4" type="ORF">CMUST_14905</name>
</gene>
<evidence type="ECO:0000313" key="3">
    <source>
        <dbReference type="EMBL" id="AKK06846.1"/>
    </source>
</evidence>
<dbReference type="KEGG" id="cmv:CMUST_14905"/>
<organism evidence="1 5">
    <name type="scientific">Corynebacterium mustelae</name>
    <dbReference type="NCBI Taxonomy" id="571915"/>
    <lineage>
        <taxon>Bacteria</taxon>
        <taxon>Bacillati</taxon>
        <taxon>Actinomycetota</taxon>
        <taxon>Actinomycetes</taxon>
        <taxon>Mycobacteriales</taxon>
        <taxon>Corynebacteriaceae</taxon>
        <taxon>Corynebacterium</taxon>
    </lineage>
</organism>
<proteinExistence type="predicted"/>
<evidence type="ECO:0000313" key="1">
    <source>
        <dbReference type="EMBL" id="AKK05264.1"/>
    </source>
</evidence>
<dbReference type="AlphaFoldDB" id="A0A0G3GVS6"/>
<keyword evidence="5" id="KW-1185">Reference proteome</keyword>
<evidence type="ECO:0000313" key="2">
    <source>
        <dbReference type="EMBL" id="AKK05859.1"/>
    </source>
</evidence>
<dbReference type="KEGG" id="cmv:CMUST_07655"/>
<dbReference type="EMBL" id="CP011542">
    <property type="protein sequence ID" value="AKK05859.1"/>
    <property type="molecule type" value="Genomic_DNA"/>
</dbReference>
<dbReference type="KEGG" id="cmv:CMUST_12720"/>
<dbReference type="PATRIC" id="fig|571915.4.peg.1636"/>